<proteinExistence type="predicted"/>
<evidence type="ECO:0000313" key="2">
    <source>
        <dbReference type="Proteomes" id="UP001500604"/>
    </source>
</evidence>
<sequence length="209" mass="23329">MLVVSLQKLLDITRKNRDAKLQSVLAMIILSASGSTAKISAIAKSMRITDDRARRVLNIGYTKFDDEGNVSIRHPGRRFYTDIVYDCDACSLSSAVDILAVEPSVLTEDPLVTAIGKTSALFNLNMLEVATLLALYLVNTQKMLAMKVTCDLATVSRHVGRDVQDVDQAMKVLVNEYGFASRKSEEYFLTNEGRDFFKAIFIYDDKGKW</sequence>
<dbReference type="Proteomes" id="UP001500604">
    <property type="component" value="Unassembled WGS sequence"/>
</dbReference>
<reference evidence="2" key="1">
    <citation type="journal article" date="2019" name="Int. J. Syst. Evol. Microbiol.">
        <title>The Global Catalogue of Microorganisms (GCM) 10K type strain sequencing project: providing services to taxonomists for standard genome sequencing and annotation.</title>
        <authorList>
            <consortium name="The Broad Institute Genomics Platform"/>
            <consortium name="The Broad Institute Genome Sequencing Center for Infectious Disease"/>
            <person name="Wu L."/>
            <person name="Ma J."/>
        </authorList>
    </citation>
    <scope>NUCLEOTIDE SEQUENCE [LARGE SCALE GENOMIC DNA]</scope>
    <source>
        <strain evidence="2">JCM 17805</strain>
    </source>
</reference>
<gene>
    <name evidence="1" type="ORF">GCM10023116_04020</name>
</gene>
<evidence type="ECO:0000313" key="1">
    <source>
        <dbReference type="EMBL" id="GAA4648138.1"/>
    </source>
</evidence>
<comment type="caution">
    <text evidence="1">The sequence shown here is derived from an EMBL/GenBank/DDBJ whole genome shotgun (WGS) entry which is preliminary data.</text>
</comment>
<dbReference type="RefSeq" id="WP_345193401.1">
    <property type="nucleotide sequence ID" value="NZ_BAABFL010000027.1"/>
</dbReference>
<protein>
    <submittedName>
        <fullName evidence="1">Uncharacterized protein</fullName>
    </submittedName>
</protein>
<name>A0ABP8UW48_9GAMM</name>
<dbReference type="EMBL" id="BAABFL010000027">
    <property type="protein sequence ID" value="GAA4648138.1"/>
    <property type="molecule type" value="Genomic_DNA"/>
</dbReference>
<keyword evidence="2" id="KW-1185">Reference proteome</keyword>
<accession>A0ABP8UW48</accession>
<organism evidence="1 2">
    <name type="scientific">Kistimonas scapharcae</name>
    <dbReference type="NCBI Taxonomy" id="1036133"/>
    <lineage>
        <taxon>Bacteria</taxon>
        <taxon>Pseudomonadati</taxon>
        <taxon>Pseudomonadota</taxon>
        <taxon>Gammaproteobacteria</taxon>
        <taxon>Oceanospirillales</taxon>
        <taxon>Endozoicomonadaceae</taxon>
        <taxon>Kistimonas</taxon>
    </lineage>
</organism>